<dbReference type="RefSeq" id="WP_068666032.1">
    <property type="nucleotide sequence ID" value="NZ_LYPB01000073.1"/>
</dbReference>
<keyword evidence="3" id="KW-1185">Reference proteome</keyword>
<dbReference type="OrthoDB" id="1730007at2"/>
<evidence type="ECO:0000313" key="2">
    <source>
        <dbReference type="EMBL" id="OAS16905.1"/>
    </source>
</evidence>
<dbReference type="PANTHER" id="PTHR35024">
    <property type="entry name" value="HYPOTHETICAL CYTOSOLIC PROTEIN"/>
    <property type="match status" value="1"/>
</dbReference>
<evidence type="ECO:0000313" key="3">
    <source>
        <dbReference type="Proteomes" id="UP000078454"/>
    </source>
</evidence>
<dbReference type="PANTHER" id="PTHR35024:SF4">
    <property type="entry name" value="POLYMER-FORMING CYTOSKELETAL PROTEIN"/>
    <property type="match status" value="1"/>
</dbReference>
<reference evidence="2 3" key="1">
    <citation type="submission" date="2016-05" db="EMBL/GenBank/DDBJ databases">
        <title>Paenibacillus sp. 1ZS3-15 nov., isolated from the rhizosphere soil.</title>
        <authorList>
            <person name="Zhang X.X."/>
            <person name="Zhang J."/>
        </authorList>
    </citation>
    <scope>NUCLEOTIDE SEQUENCE [LARGE SCALE GENOMIC DNA]</scope>
    <source>
        <strain evidence="2 3">1ZS3-15</strain>
    </source>
</reference>
<dbReference type="Proteomes" id="UP000078454">
    <property type="component" value="Unassembled WGS sequence"/>
</dbReference>
<dbReference type="Pfam" id="PF04519">
    <property type="entry name" value="Bactofilin"/>
    <property type="match status" value="1"/>
</dbReference>
<dbReference type="EMBL" id="LYPB01000073">
    <property type="protein sequence ID" value="OAS16905.1"/>
    <property type="molecule type" value="Genomic_DNA"/>
</dbReference>
<dbReference type="InterPro" id="IPR007607">
    <property type="entry name" value="BacA/B"/>
</dbReference>
<evidence type="ECO:0008006" key="4">
    <source>
        <dbReference type="Google" id="ProtNLM"/>
    </source>
</evidence>
<dbReference type="STRING" id="1850517.A8708_01365"/>
<accession>A0A198A724</accession>
<gene>
    <name evidence="2" type="ORF">A8708_01365</name>
</gene>
<protein>
    <recommendedName>
        <fullName evidence="4">Cell shape determination protein CcmA</fullName>
    </recommendedName>
</protein>
<name>A0A198A724_9BACL</name>
<comment type="similarity">
    <text evidence="1">Belongs to the bactofilin family.</text>
</comment>
<proteinExistence type="inferred from homology"/>
<comment type="caution">
    <text evidence="2">The sequence shown here is derived from an EMBL/GenBank/DDBJ whole genome shotgun (WGS) entry which is preliminary data.</text>
</comment>
<sequence length="226" mass="24299">MQTTESKRKLLISGIGSSNGGSFRTVKIDGMGRLEGDVTCSDFTLNGRAEVNGSIISETAEMNGTLTIQGNLKAKRTRIHGKVKIDGNYAGESLEINGASTITGNCEAEKFNANGKLQVGTLNADTILVTLHGHCRIAEIGGERIQIRKQRGMGLASWLKILPLAIGNHLSAQTIEGDHIYLEYTTADVVRGADITIGPGCEIGLIEYTAKLEQDKRSKVKRSEKV</sequence>
<dbReference type="AlphaFoldDB" id="A0A198A724"/>
<evidence type="ECO:0000256" key="1">
    <source>
        <dbReference type="ARBA" id="ARBA00044755"/>
    </source>
</evidence>
<organism evidence="2 3">
    <name type="scientific">Paenibacillus oryzisoli</name>
    <dbReference type="NCBI Taxonomy" id="1850517"/>
    <lineage>
        <taxon>Bacteria</taxon>
        <taxon>Bacillati</taxon>
        <taxon>Bacillota</taxon>
        <taxon>Bacilli</taxon>
        <taxon>Bacillales</taxon>
        <taxon>Paenibacillaceae</taxon>
        <taxon>Paenibacillus</taxon>
    </lineage>
</organism>